<organism evidence="2 3">
    <name type="scientific">Aplysia californica</name>
    <name type="common">California sea hare</name>
    <dbReference type="NCBI Taxonomy" id="6500"/>
    <lineage>
        <taxon>Eukaryota</taxon>
        <taxon>Metazoa</taxon>
        <taxon>Spiralia</taxon>
        <taxon>Lophotrochozoa</taxon>
        <taxon>Mollusca</taxon>
        <taxon>Gastropoda</taxon>
        <taxon>Heterobranchia</taxon>
        <taxon>Euthyneura</taxon>
        <taxon>Tectipleura</taxon>
        <taxon>Aplysiida</taxon>
        <taxon>Aplysioidea</taxon>
        <taxon>Aplysiidae</taxon>
        <taxon>Aplysia</taxon>
    </lineage>
</organism>
<feature type="compositionally biased region" description="Polar residues" evidence="1">
    <location>
        <begin position="36"/>
        <end position="46"/>
    </location>
</feature>
<feature type="region of interest" description="Disordered" evidence="1">
    <location>
        <begin position="1"/>
        <end position="72"/>
    </location>
</feature>
<dbReference type="PANTHER" id="PTHR33480:SF1">
    <property type="entry name" value="TYR RECOMBINASE DOMAIN-CONTAINING PROTEIN"/>
    <property type="match status" value="1"/>
</dbReference>
<evidence type="ECO:0000256" key="1">
    <source>
        <dbReference type="SAM" id="MobiDB-lite"/>
    </source>
</evidence>
<dbReference type="GeneID" id="101860428"/>
<accession>A0ABM0JXW8</accession>
<gene>
    <name evidence="3" type="primary">LOC101860428</name>
</gene>
<evidence type="ECO:0000313" key="3">
    <source>
        <dbReference type="RefSeq" id="XP_005104135.1"/>
    </source>
</evidence>
<dbReference type="PANTHER" id="PTHR33480">
    <property type="entry name" value="SET DOMAIN-CONTAINING PROTEIN-RELATED"/>
    <property type="match status" value="1"/>
</dbReference>
<evidence type="ECO:0000313" key="2">
    <source>
        <dbReference type="Proteomes" id="UP000694888"/>
    </source>
</evidence>
<feature type="compositionally biased region" description="Basic residues" evidence="1">
    <location>
        <begin position="1"/>
        <end position="13"/>
    </location>
</feature>
<keyword evidence="2" id="KW-1185">Reference proteome</keyword>
<dbReference type="Proteomes" id="UP000694888">
    <property type="component" value="Unplaced"/>
</dbReference>
<name>A0ABM0JXW8_APLCA</name>
<dbReference type="RefSeq" id="XP_005104135.1">
    <property type="nucleotide sequence ID" value="XM_005104078.3"/>
</dbReference>
<reference evidence="3" key="1">
    <citation type="submission" date="2025-08" db="UniProtKB">
        <authorList>
            <consortium name="RefSeq"/>
        </authorList>
    </citation>
    <scope>IDENTIFICATION</scope>
</reference>
<sequence length="828" mass="94782">MASLSHRSHRQRQKPMSYGLRMLDAALQKHKAPTTHADQQSSSTSKFDPFDVNPEDPFDVNQECPFDAIPESPIDHVNPEYFVGGSKSIISKAQAQLYEEDLDMDDDGDIDYIPQPETDSESEVEIPMQDTGTSPPECGSQAESPNAESKQNEPIDKKKPKRLCKYCNTWNSHLTRHLKRKHKDEEEVVLALKLPKKDQEKAFGALKREGIFMANMKRLESDKSAPLIRERSQGVGDTVLCSGCRGFYDAKSIFKHKRLCEKNLSDLSKTIKLNELSDNATLAGVDSDFKENILDRFRKNEVGEICRTDFVTLLFGKKQWAKSVKKERSITMSEMRVLANLILIFRQECGDEKASGHDILDYRWFDFLENAIKKMCAKDCGQDKAGLKVRIGFVLKRAVKVMRGFFVMKGDTEKEADMSRFLSVLELNWDFIFFTSQVECEQRRGGLRKPSAMPDEEDISKFRTFILDAMKNHLEQYELWDKHTFVKMRNLVVARLTMFNARRGGEPARLTLNEWKEALTGAWIDPNLVEKIDDPMEKHLIENLKLAYQSGKGSRKMVPVLITEDTLEPIAKLLSERSNCQVSKHNVFLFPNTGSSLDHASGYHCLKSVVDICPSLNKPNLLIADKFRHRVSTLYAQLELPEEQRDIFYRHMGHSETINKNVYQCPLAVREVTQVGKFLINNDGRGSLVQTNTDQGGTSYIRQTCETDNLTNEVTTQEDVCQNVSQADEMTLEEDAGQNELAQRAESVSKRARRYTRWTEEDCALIKTHFKHYITDTSNKGRLPGKKEVLAFLEKYKILEGHNDKISLVKSKVFNEKTKYRNGKFKKM</sequence>
<proteinExistence type="predicted"/>
<feature type="region of interest" description="Disordered" evidence="1">
    <location>
        <begin position="104"/>
        <end position="155"/>
    </location>
</feature>
<protein>
    <submittedName>
        <fullName evidence="3">Uncharacterized protein LOC101860428 isoform X1</fullName>
    </submittedName>
</protein>